<protein>
    <submittedName>
        <fullName evidence="1">Uncharacterized protein</fullName>
    </submittedName>
</protein>
<accession>A0A1Q3EST4</accession>
<reference evidence="1 2" key="1">
    <citation type="submission" date="2016-08" db="EMBL/GenBank/DDBJ databases">
        <authorList>
            <consortium name="Lentinula edodes genome sequencing consortium"/>
            <person name="Sakamoto Y."/>
            <person name="Nakade K."/>
            <person name="Sato S."/>
            <person name="Yoshida Y."/>
            <person name="Miyazaki K."/>
            <person name="Natsume S."/>
            <person name="Konno N."/>
        </authorList>
    </citation>
    <scope>NUCLEOTIDE SEQUENCE [LARGE SCALE GENOMIC DNA]</scope>
    <source>
        <strain evidence="1 2">NBRC 111202</strain>
    </source>
</reference>
<evidence type="ECO:0000313" key="1">
    <source>
        <dbReference type="EMBL" id="GAW10270.1"/>
    </source>
</evidence>
<comment type="caution">
    <text evidence="1">The sequence shown here is derived from an EMBL/GenBank/DDBJ whole genome shotgun (WGS) entry which is preliminary data.</text>
</comment>
<name>A0A1Q3EST4_LENED</name>
<reference evidence="1 2" key="2">
    <citation type="submission" date="2017-02" db="EMBL/GenBank/DDBJ databases">
        <title>A genome survey and senescence transcriptome analysis in Lentinula edodes.</title>
        <authorList>
            <person name="Sakamoto Y."/>
            <person name="Nakade K."/>
            <person name="Sato S."/>
            <person name="Yoshida Y."/>
            <person name="Miyazaki K."/>
            <person name="Natsume S."/>
            <person name="Konno N."/>
        </authorList>
    </citation>
    <scope>NUCLEOTIDE SEQUENCE [LARGE SCALE GENOMIC DNA]</scope>
    <source>
        <strain evidence="1 2">NBRC 111202</strain>
    </source>
</reference>
<evidence type="ECO:0000313" key="2">
    <source>
        <dbReference type="Proteomes" id="UP000188533"/>
    </source>
</evidence>
<organism evidence="1 2">
    <name type="scientific">Lentinula edodes</name>
    <name type="common">Shiitake mushroom</name>
    <name type="synonym">Lentinus edodes</name>
    <dbReference type="NCBI Taxonomy" id="5353"/>
    <lineage>
        <taxon>Eukaryota</taxon>
        <taxon>Fungi</taxon>
        <taxon>Dikarya</taxon>
        <taxon>Basidiomycota</taxon>
        <taxon>Agaricomycotina</taxon>
        <taxon>Agaricomycetes</taxon>
        <taxon>Agaricomycetidae</taxon>
        <taxon>Agaricales</taxon>
        <taxon>Marasmiineae</taxon>
        <taxon>Omphalotaceae</taxon>
        <taxon>Lentinula</taxon>
    </lineage>
</organism>
<proteinExistence type="predicted"/>
<dbReference type="AlphaFoldDB" id="A0A1Q3EST4"/>
<sequence length="200" mass="22439">MAAAFSNSEHNYPYLDSAGYPHLAPSSYEVQDPNFYAQKSSEFHYQPTYDEIQYSSLIQESGSINSEHHRLYEDSLALESQFACRPDYVDDVPQSVFSWPVEYFVAPAGADFVSESFLLSPSTPDFHSPASTGSLDESFGNVFDMQFVVAAVSLHRRHQHLIRGHLSDLLDNPQQFALPHPLQIPVPVRILIIDDDSLAS</sequence>
<dbReference type="Proteomes" id="UP000188533">
    <property type="component" value="Unassembled WGS sequence"/>
</dbReference>
<keyword evidence="2" id="KW-1185">Reference proteome</keyword>
<dbReference type="EMBL" id="BDGU01001618">
    <property type="protein sequence ID" value="GAW10270.1"/>
    <property type="molecule type" value="Genomic_DNA"/>
</dbReference>
<gene>
    <name evidence="1" type="ORF">LENED_012515</name>
</gene>